<sequence>MKAQFVLKKQGIIHLDVESRCDMYGFTNTCQHCKIMLRHLELFYP</sequence>
<organism evidence="1 2">
    <name type="scientific">Staurois parvus</name>
    <dbReference type="NCBI Taxonomy" id="386267"/>
    <lineage>
        <taxon>Eukaryota</taxon>
        <taxon>Metazoa</taxon>
        <taxon>Chordata</taxon>
        <taxon>Craniata</taxon>
        <taxon>Vertebrata</taxon>
        <taxon>Euteleostomi</taxon>
        <taxon>Amphibia</taxon>
        <taxon>Batrachia</taxon>
        <taxon>Anura</taxon>
        <taxon>Neobatrachia</taxon>
        <taxon>Ranoidea</taxon>
        <taxon>Ranidae</taxon>
        <taxon>Staurois</taxon>
    </lineage>
</organism>
<proteinExistence type="predicted"/>
<evidence type="ECO:0000313" key="1">
    <source>
        <dbReference type="EMBL" id="CAI9536395.1"/>
    </source>
</evidence>
<keyword evidence="2" id="KW-1185">Reference proteome</keyword>
<dbReference type="EMBL" id="CATNWA010000316">
    <property type="protein sequence ID" value="CAI9536395.1"/>
    <property type="molecule type" value="Genomic_DNA"/>
</dbReference>
<reference evidence="1" key="1">
    <citation type="submission" date="2023-05" db="EMBL/GenBank/DDBJ databases">
        <authorList>
            <person name="Stuckert A."/>
        </authorList>
    </citation>
    <scope>NUCLEOTIDE SEQUENCE</scope>
</reference>
<protein>
    <submittedName>
        <fullName evidence="1">Uncharacterized protein</fullName>
    </submittedName>
</protein>
<name>A0ABN9AQ84_9NEOB</name>
<gene>
    <name evidence="1" type="ORF">SPARVUS_LOCUS1020457</name>
</gene>
<comment type="caution">
    <text evidence="1">The sequence shown here is derived from an EMBL/GenBank/DDBJ whole genome shotgun (WGS) entry which is preliminary data.</text>
</comment>
<dbReference type="Proteomes" id="UP001162483">
    <property type="component" value="Unassembled WGS sequence"/>
</dbReference>
<accession>A0ABN9AQ84</accession>
<evidence type="ECO:0000313" key="2">
    <source>
        <dbReference type="Proteomes" id="UP001162483"/>
    </source>
</evidence>